<dbReference type="AlphaFoldDB" id="Q4SMR5"/>
<gene>
    <name evidence="2" type="ORF">GSTENG00015637001</name>
</gene>
<dbReference type="EMBL" id="CAAE01014545">
    <property type="protein sequence ID" value="CAF98067.1"/>
    <property type="molecule type" value="Genomic_DNA"/>
</dbReference>
<feature type="region of interest" description="Disordered" evidence="1">
    <location>
        <begin position="1"/>
        <end position="34"/>
    </location>
</feature>
<organism evidence="2">
    <name type="scientific">Tetraodon nigroviridis</name>
    <name type="common">Spotted green pufferfish</name>
    <name type="synonym">Chelonodon nigroviridis</name>
    <dbReference type="NCBI Taxonomy" id="99883"/>
    <lineage>
        <taxon>Eukaryota</taxon>
        <taxon>Metazoa</taxon>
        <taxon>Chordata</taxon>
        <taxon>Craniata</taxon>
        <taxon>Vertebrata</taxon>
        <taxon>Euteleostomi</taxon>
        <taxon>Actinopterygii</taxon>
        <taxon>Neopterygii</taxon>
        <taxon>Teleostei</taxon>
        <taxon>Neoteleostei</taxon>
        <taxon>Acanthomorphata</taxon>
        <taxon>Eupercaria</taxon>
        <taxon>Tetraodontiformes</taxon>
        <taxon>Tetradontoidea</taxon>
        <taxon>Tetraodontidae</taxon>
        <taxon>Tetraodon</taxon>
    </lineage>
</organism>
<evidence type="ECO:0000313" key="2">
    <source>
        <dbReference type="EMBL" id="CAF98067.1"/>
    </source>
</evidence>
<feature type="compositionally biased region" description="Basic and acidic residues" evidence="1">
    <location>
        <begin position="1"/>
        <end position="24"/>
    </location>
</feature>
<reference evidence="2" key="2">
    <citation type="submission" date="2004-02" db="EMBL/GenBank/DDBJ databases">
        <authorList>
            <consortium name="Genoscope"/>
            <consortium name="Whitehead Institute Centre for Genome Research"/>
        </authorList>
    </citation>
    <scope>NUCLEOTIDE SEQUENCE</scope>
</reference>
<reference evidence="2" key="1">
    <citation type="journal article" date="2004" name="Nature">
        <title>Genome duplication in the teleost fish Tetraodon nigroviridis reveals the early vertebrate proto-karyotype.</title>
        <authorList>
            <person name="Jaillon O."/>
            <person name="Aury J.-M."/>
            <person name="Brunet F."/>
            <person name="Petit J.-L."/>
            <person name="Stange-Thomann N."/>
            <person name="Mauceli E."/>
            <person name="Bouneau L."/>
            <person name="Fischer C."/>
            <person name="Ozouf-Costaz C."/>
            <person name="Bernot A."/>
            <person name="Nicaud S."/>
            <person name="Jaffe D."/>
            <person name="Fisher S."/>
            <person name="Lutfalla G."/>
            <person name="Dossat C."/>
            <person name="Segurens B."/>
            <person name="Dasilva C."/>
            <person name="Salanoubat M."/>
            <person name="Levy M."/>
            <person name="Boudet N."/>
            <person name="Castellano S."/>
            <person name="Anthouard V."/>
            <person name="Jubin C."/>
            <person name="Castelli V."/>
            <person name="Katinka M."/>
            <person name="Vacherie B."/>
            <person name="Biemont C."/>
            <person name="Skalli Z."/>
            <person name="Cattolico L."/>
            <person name="Poulain J."/>
            <person name="De Berardinis V."/>
            <person name="Cruaud C."/>
            <person name="Duprat S."/>
            <person name="Brottier P."/>
            <person name="Coutanceau J.-P."/>
            <person name="Gouzy J."/>
            <person name="Parra G."/>
            <person name="Lardier G."/>
            <person name="Chapple C."/>
            <person name="McKernan K.J."/>
            <person name="McEwan P."/>
            <person name="Bosak S."/>
            <person name="Kellis M."/>
            <person name="Volff J.-N."/>
            <person name="Guigo R."/>
            <person name="Zody M.C."/>
            <person name="Mesirov J."/>
            <person name="Lindblad-Toh K."/>
            <person name="Birren B."/>
            <person name="Nusbaum C."/>
            <person name="Kahn D."/>
            <person name="Robinson-Rechavi M."/>
            <person name="Laudet V."/>
            <person name="Schachter V."/>
            <person name="Quetier F."/>
            <person name="Saurin W."/>
            <person name="Scarpelli C."/>
            <person name="Wincker P."/>
            <person name="Lander E.S."/>
            <person name="Weissenbach J."/>
            <person name="Roest Crollius H."/>
        </authorList>
    </citation>
    <scope>NUCLEOTIDE SEQUENCE [LARGE SCALE GENOMIC DNA]</scope>
</reference>
<feature type="region of interest" description="Disordered" evidence="1">
    <location>
        <begin position="71"/>
        <end position="90"/>
    </location>
</feature>
<dbReference type="KEGG" id="tng:GSTEN00015637G001"/>
<feature type="compositionally biased region" description="Basic and acidic residues" evidence="1">
    <location>
        <begin position="109"/>
        <end position="126"/>
    </location>
</feature>
<feature type="region of interest" description="Disordered" evidence="1">
    <location>
        <begin position="101"/>
        <end position="137"/>
    </location>
</feature>
<evidence type="ECO:0000256" key="1">
    <source>
        <dbReference type="SAM" id="MobiDB-lite"/>
    </source>
</evidence>
<protein>
    <submittedName>
        <fullName evidence="2">(spotted green pufferfish) hypothetical protein</fullName>
    </submittedName>
</protein>
<sequence>MALLKEKFREETRSVPTKEHMKVAEEEENSEERSLEVSTRYLFLAVVLGASHPRAMPQRVDSTQMSCRGCSLRTLSPRPTDGRPSQRHRTRICTCQSEMASNKPLGLRNSREEPRSSLRGFRDPKKPKPGCLDEPEPIDLSALHLDSVTSRAAGMSRRKQSNPRQIKRKFPFCLAVPARLAEPVSPNIAAVSDQSSTTATHLLPVTVHARSCSRPQLF</sequence>
<accession>Q4SMR5</accession>
<proteinExistence type="predicted"/>
<comment type="caution">
    <text evidence="2">The sequence shown here is derived from an EMBL/GenBank/DDBJ whole genome shotgun (WGS) entry which is preliminary data.</text>
</comment>
<name>Q4SMR5_TETNG</name>